<keyword evidence="2" id="KW-1185">Reference proteome</keyword>
<reference evidence="1" key="1">
    <citation type="journal article" date="2020" name="Stud. Mycol.">
        <title>101 Dothideomycetes genomes: a test case for predicting lifestyles and emergence of pathogens.</title>
        <authorList>
            <person name="Haridas S."/>
            <person name="Albert R."/>
            <person name="Binder M."/>
            <person name="Bloem J."/>
            <person name="Labutti K."/>
            <person name="Salamov A."/>
            <person name="Andreopoulos B."/>
            <person name="Baker S."/>
            <person name="Barry K."/>
            <person name="Bills G."/>
            <person name="Bluhm B."/>
            <person name="Cannon C."/>
            <person name="Castanera R."/>
            <person name="Culley D."/>
            <person name="Daum C."/>
            <person name="Ezra D."/>
            <person name="Gonzalez J."/>
            <person name="Henrissat B."/>
            <person name="Kuo A."/>
            <person name="Liang C."/>
            <person name="Lipzen A."/>
            <person name="Lutzoni F."/>
            <person name="Magnuson J."/>
            <person name="Mondo S."/>
            <person name="Nolan M."/>
            <person name="Ohm R."/>
            <person name="Pangilinan J."/>
            <person name="Park H.-J."/>
            <person name="Ramirez L."/>
            <person name="Alfaro M."/>
            <person name="Sun H."/>
            <person name="Tritt A."/>
            <person name="Yoshinaga Y."/>
            <person name="Zwiers L.-H."/>
            <person name="Turgeon B."/>
            <person name="Goodwin S."/>
            <person name="Spatafora J."/>
            <person name="Crous P."/>
            <person name="Grigoriev I."/>
        </authorList>
    </citation>
    <scope>NUCLEOTIDE SEQUENCE</scope>
    <source>
        <strain evidence="1">CBS 525.71</strain>
    </source>
</reference>
<dbReference type="EMBL" id="MU006733">
    <property type="protein sequence ID" value="KAF2623988.1"/>
    <property type="molecule type" value="Genomic_DNA"/>
</dbReference>
<proteinExistence type="predicted"/>
<sequence>MHRQKKTRNDHTTADVARPSTFPVRRPLQVFPQCKKKACIGRESNPGLAETEL</sequence>
<protein>
    <submittedName>
        <fullName evidence="1">Uncharacterized protein</fullName>
    </submittedName>
</protein>
<organism evidence="1 2">
    <name type="scientific">Macroventuria anomochaeta</name>
    <dbReference type="NCBI Taxonomy" id="301207"/>
    <lineage>
        <taxon>Eukaryota</taxon>
        <taxon>Fungi</taxon>
        <taxon>Dikarya</taxon>
        <taxon>Ascomycota</taxon>
        <taxon>Pezizomycotina</taxon>
        <taxon>Dothideomycetes</taxon>
        <taxon>Pleosporomycetidae</taxon>
        <taxon>Pleosporales</taxon>
        <taxon>Pleosporineae</taxon>
        <taxon>Didymellaceae</taxon>
        <taxon>Macroventuria</taxon>
    </lineage>
</organism>
<evidence type="ECO:0000313" key="2">
    <source>
        <dbReference type="Proteomes" id="UP000799754"/>
    </source>
</evidence>
<name>A0ACB6RQ91_9PLEO</name>
<dbReference type="Proteomes" id="UP000799754">
    <property type="component" value="Unassembled WGS sequence"/>
</dbReference>
<accession>A0ACB6RQ91</accession>
<evidence type="ECO:0000313" key="1">
    <source>
        <dbReference type="EMBL" id="KAF2623988.1"/>
    </source>
</evidence>
<gene>
    <name evidence="1" type="ORF">BU25DRAFT_165266</name>
</gene>
<comment type="caution">
    <text evidence="1">The sequence shown here is derived from an EMBL/GenBank/DDBJ whole genome shotgun (WGS) entry which is preliminary data.</text>
</comment>